<dbReference type="Proteomes" id="UP000832097">
    <property type="component" value="Chromosome"/>
</dbReference>
<keyword evidence="1" id="KW-0812">Transmembrane</keyword>
<feature type="transmembrane region" description="Helical" evidence="1">
    <location>
        <begin position="74"/>
        <end position="94"/>
    </location>
</feature>
<dbReference type="EMBL" id="CP094528">
    <property type="protein sequence ID" value="UOE45461.1"/>
    <property type="molecule type" value="Genomic_DNA"/>
</dbReference>
<keyword evidence="3" id="KW-1185">Reference proteome</keyword>
<evidence type="ECO:0000256" key="1">
    <source>
        <dbReference type="SAM" id="Phobius"/>
    </source>
</evidence>
<evidence type="ECO:0008006" key="4">
    <source>
        <dbReference type="Google" id="ProtNLM"/>
    </source>
</evidence>
<feature type="transmembrane region" description="Helical" evidence="1">
    <location>
        <begin position="21"/>
        <end position="40"/>
    </location>
</feature>
<protein>
    <recommendedName>
        <fullName evidence="4">Holin</fullName>
    </recommendedName>
</protein>
<sequence length="119" mass="12302">MLILEVGEADALLVPDTMTDAAMWAVIVGFFIPVIINIIVSATWPAWAKSVTAFAVSAVAGAGTAWFTGAYAGLGIPSAILLTFVVAIAAYSQFWRKVAPTMQRGSAQAASHASDEASA</sequence>
<evidence type="ECO:0000313" key="3">
    <source>
        <dbReference type="Proteomes" id="UP000832097"/>
    </source>
</evidence>
<dbReference type="RefSeq" id="WP_243558057.1">
    <property type="nucleotide sequence ID" value="NZ_CP094528.1"/>
</dbReference>
<keyword evidence="1" id="KW-1133">Transmembrane helix</keyword>
<feature type="transmembrane region" description="Helical" evidence="1">
    <location>
        <begin position="47"/>
        <end position="68"/>
    </location>
</feature>
<gene>
    <name evidence="2" type="ORF">MTO99_06810</name>
</gene>
<organism evidence="2 3">
    <name type="scientific">Agromyces larvae</name>
    <dbReference type="NCBI Taxonomy" id="2929802"/>
    <lineage>
        <taxon>Bacteria</taxon>
        <taxon>Bacillati</taxon>
        <taxon>Actinomycetota</taxon>
        <taxon>Actinomycetes</taxon>
        <taxon>Micrococcales</taxon>
        <taxon>Microbacteriaceae</taxon>
        <taxon>Agromyces</taxon>
    </lineage>
</organism>
<reference evidence="2 3" key="1">
    <citation type="submission" date="2022-03" db="EMBL/GenBank/DDBJ databases">
        <title>Mucilaginibacter sp. isolated from the gut of Protaetia brevitarsis seulensis larvae.</title>
        <authorList>
            <person name="Won M."/>
            <person name="Kim S.-J."/>
            <person name="Kwon S.-W."/>
        </authorList>
    </citation>
    <scope>NUCLEOTIDE SEQUENCE [LARGE SCALE GENOMIC DNA]</scope>
    <source>
        <strain evidence="2 3">CFWR-12</strain>
    </source>
</reference>
<accession>A0ABY4C5W2</accession>
<name>A0ABY4C5W2_9MICO</name>
<proteinExistence type="predicted"/>
<evidence type="ECO:0000313" key="2">
    <source>
        <dbReference type="EMBL" id="UOE45461.1"/>
    </source>
</evidence>
<keyword evidence="1" id="KW-0472">Membrane</keyword>